<dbReference type="SUPFAM" id="SSF47240">
    <property type="entry name" value="Ferritin-like"/>
    <property type="match status" value="1"/>
</dbReference>
<dbReference type="Gene3D" id="1.20.1260.10">
    <property type="match status" value="1"/>
</dbReference>
<evidence type="ECO:0000313" key="2">
    <source>
        <dbReference type="Proteomes" id="UP000798808"/>
    </source>
</evidence>
<dbReference type="InterPro" id="IPR009078">
    <property type="entry name" value="Ferritin-like_SF"/>
</dbReference>
<dbReference type="Proteomes" id="UP000798808">
    <property type="component" value="Unassembled WGS sequence"/>
</dbReference>
<proteinExistence type="predicted"/>
<dbReference type="RefSeq" id="WP_155173034.1">
    <property type="nucleotide sequence ID" value="NZ_BAAAFL010000053.1"/>
</dbReference>
<dbReference type="InterPro" id="IPR012347">
    <property type="entry name" value="Ferritin-like"/>
</dbReference>
<gene>
    <name evidence="1" type="ORF">E1163_14465</name>
</gene>
<protein>
    <submittedName>
        <fullName evidence="1">DUF892 family protein</fullName>
    </submittedName>
</protein>
<comment type="caution">
    <text evidence="1">The sequence shown here is derived from an EMBL/GenBank/DDBJ whole genome shotgun (WGS) entry which is preliminary data.</text>
</comment>
<dbReference type="InterPro" id="IPR047114">
    <property type="entry name" value="YciF"/>
</dbReference>
<dbReference type="EMBL" id="SMLW01000566">
    <property type="protein sequence ID" value="MTI26157.1"/>
    <property type="molecule type" value="Genomic_DNA"/>
</dbReference>
<dbReference type="PANTHER" id="PTHR30565:SF9">
    <property type="entry name" value="PROTEIN YCIF"/>
    <property type="match status" value="1"/>
</dbReference>
<dbReference type="Pfam" id="PF05974">
    <property type="entry name" value="DUF892"/>
    <property type="match status" value="1"/>
</dbReference>
<evidence type="ECO:0000313" key="1">
    <source>
        <dbReference type="EMBL" id="MTI26157.1"/>
    </source>
</evidence>
<organism evidence="1 2">
    <name type="scientific">Fulvivirga kasyanovii</name>
    <dbReference type="NCBI Taxonomy" id="396812"/>
    <lineage>
        <taxon>Bacteria</taxon>
        <taxon>Pseudomonadati</taxon>
        <taxon>Bacteroidota</taxon>
        <taxon>Cytophagia</taxon>
        <taxon>Cytophagales</taxon>
        <taxon>Fulvivirgaceae</taxon>
        <taxon>Fulvivirga</taxon>
    </lineage>
</organism>
<dbReference type="InterPro" id="IPR010287">
    <property type="entry name" value="DUF892_YciF-like"/>
</dbReference>
<reference evidence="1 2" key="1">
    <citation type="submission" date="2019-02" db="EMBL/GenBank/DDBJ databases">
        <authorList>
            <person name="Goldberg S.R."/>
            <person name="Haltli B.A."/>
            <person name="Correa H."/>
            <person name="Russell K.G."/>
        </authorList>
    </citation>
    <scope>NUCLEOTIDE SEQUENCE [LARGE SCALE GENOMIC DNA]</scope>
    <source>
        <strain evidence="1 2">JCM 16186</strain>
    </source>
</reference>
<dbReference type="PANTHER" id="PTHR30565">
    <property type="entry name" value="PROTEIN YCIF"/>
    <property type="match status" value="1"/>
</dbReference>
<accession>A0ABW9RQY9</accession>
<keyword evidence="2" id="KW-1185">Reference proteome</keyword>
<sequence length="169" mass="19775">MHDITNMRELVAYYLRLIYEAERELSQTLPKIKDEINSPALKEFISAEVDEKKKQQMRLEMLFVLLKEEPSATCSDDIVKYLISTNSVLREKYGSNEASDHMTITLYQALINYIVNIHKEAIKCSDALGYDVVSRMLKRSLEEERKLSQKLEYLEKAYAPKEQDPSLYR</sequence>
<name>A0ABW9RQY9_9BACT</name>